<feature type="transmembrane region" description="Helical" evidence="2">
    <location>
        <begin position="180"/>
        <end position="199"/>
    </location>
</feature>
<proteinExistence type="predicted"/>
<evidence type="ECO:0000256" key="1">
    <source>
        <dbReference type="SAM" id="MobiDB-lite"/>
    </source>
</evidence>
<feature type="transmembrane region" description="Helical" evidence="2">
    <location>
        <begin position="206"/>
        <end position="226"/>
    </location>
</feature>
<name>A0A6J2WUW4_CHACN</name>
<keyword evidence="2" id="KW-0472">Membrane</keyword>
<feature type="transmembrane region" description="Helical" evidence="2">
    <location>
        <begin position="264"/>
        <end position="288"/>
    </location>
</feature>
<sequence>MKKLSTKVSPSPCPEPVTLHLPTAQEDGQAKDPQPDSVDGQSMVKGEVEREGHCCKRCSLRAIQRVLWGIVFGGCVAVLWAGAIHSAKEALTKLHAPFFIIWFCSIWNLFLFPVYYLGHVLGATQRQWPATQFRKCSQFLGEGDVTVRAILKGAAPFSVLWSLSGYLYLLALRRISTSDVSAILCCSQAFTFLLSWIGLKDRFMGVRIVAAILSITGIVMLAYADGFHSDSIAGVALGVGSASTSALYKVLFRKRVGEVQPGPASVLLSCVGLCSFLLHSWVCVFLYLTHVEYWPPTQLIPWETLSVMASLLLAFNALVNLGGVLAYPTLISVGILLTIPASKALDSLVISSTKISQVRLAAACVISLGYLLLLLPEDWDDTTVRWFGALWQGGWREDSVVGDETGAETGGTVRPKPKVTAAIVTLA</sequence>
<feature type="transmembrane region" description="Helical" evidence="2">
    <location>
        <begin position="308"/>
        <end position="337"/>
    </location>
</feature>
<feature type="transmembrane region" description="Helical" evidence="2">
    <location>
        <begin position="358"/>
        <end position="376"/>
    </location>
</feature>
<evidence type="ECO:0000259" key="3">
    <source>
        <dbReference type="Pfam" id="PF00892"/>
    </source>
</evidence>
<evidence type="ECO:0000313" key="4">
    <source>
        <dbReference type="Proteomes" id="UP000504632"/>
    </source>
</evidence>
<feature type="region of interest" description="Disordered" evidence="1">
    <location>
        <begin position="1"/>
        <end position="41"/>
    </location>
</feature>
<feature type="transmembrane region" description="Helical" evidence="2">
    <location>
        <begin position="149"/>
        <end position="168"/>
    </location>
</feature>
<feature type="domain" description="EamA" evidence="3">
    <location>
        <begin position="67"/>
        <end position="222"/>
    </location>
</feature>
<feature type="transmembrane region" description="Helical" evidence="2">
    <location>
        <begin position="99"/>
        <end position="118"/>
    </location>
</feature>
<dbReference type="SUPFAM" id="SSF103481">
    <property type="entry name" value="Multidrug resistance efflux transporter EmrE"/>
    <property type="match status" value="1"/>
</dbReference>
<evidence type="ECO:0000313" key="5">
    <source>
        <dbReference type="RefSeq" id="XP_030648085.1"/>
    </source>
</evidence>
<dbReference type="GO" id="GO:0016020">
    <property type="term" value="C:membrane"/>
    <property type="evidence" value="ECO:0007669"/>
    <property type="project" value="InterPro"/>
</dbReference>
<feature type="transmembrane region" description="Helical" evidence="2">
    <location>
        <begin position="232"/>
        <end position="252"/>
    </location>
</feature>
<gene>
    <name evidence="5" type="primary">LOC115828271</name>
</gene>
<dbReference type="AlphaFoldDB" id="A0A6J2WUW4"/>
<dbReference type="PANTHER" id="PTHR19346:SF2">
    <property type="entry name" value="SOLUTE CARRIER FAMILY 35 MEMBER F4"/>
    <property type="match status" value="1"/>
</dbReference>
<protein>
    <submittedName>
        <fullName evidence="5">Thiamine transporter SLC35F3</fullName>
    </submittedName>
</protein>
<evidence type="ECO:0000256" key="2">
    <source>
        <dbReference type="SAM" id="Phobius"/>
    </source>
</evidence>
<organism evidence="4 5">
    <name type="scientific">Chanos chanos</name>
    <name type="common">Milkfish</name>
    <name type="synonym">Mugil chanos</name>
    <dbReference type="NCBI Taxonomy" id="29144"/>
    <lineage>
        <taxon>Eukaryota</taxon>
        <taxon>Metazoa</taxon>
        <taxon>Chordata</taxon>
        <taxon>Craniata</taxon>
        <taxon>Vertebrata</taxon>
        <taxon>Euteleostomi</taxon>
        <taxon>Actinopterygii</taxon>
        <taxon>Neopterygii</taxon>
        <taxon>Teleostei</taxon>
        <taxon>Ostariophysi</taxon>
        <taxon>Gonorynchiformes</taxon>
        <taxon>Chanidae</taxon>
        <taxon>Chanos</taxon>
    </lineage>
</organism>
<dbReference type="Gene3D" id="1.10.3730.20">
    <property type="match status" value="1"/>
</dbReference>
<keyword evidence="2" id="KW-1133">Transmembrane helix</keyword>
<dbReference type="InterPro" id="IPR026505">
    <property type="entry name" value="Solute_c_fam_35_mem_F3/F4"/>
</dbReference>
<accession>A0A6J2WUW4</accession>
<dbReference type="GeneID" id="115828271"/>
<keyword evidence="2" id="KW-0812">Transmembrane</keyword>
<dbReference type="OrthoDB" id="10062838at2759"/>
<feature type="transmembrane region" description="Helical" evidence="2">
    <location>
        <begin position="66"/>
        <end position="87"/>
    </location>
</feature>
<dbReference type="InParanoid" id="A0A6J2WUW4"/>
<dbReference type="RefSeq" id="XP_030648085.1">
    <property type="nucleotide sequence ID" value="XM_030792225.1"/>
</dbReference>
<dbReference type="Proteomes" id="UP000504632">
    <property type="component" value="Chromosome 15"/>
</dbReference>
<dbReference type="InterPro" id="IPR037185">
    <property type="entry name" value="EmrE-like"/>
</dbReference>
<dbReference type="PANTHER" id="PTHR19346">
    <property type="entry name" value="SUGAR PHOSPHATE TRANSPORTER DOMAIN-CONTAINING PROTEIN"/>
    <property type="match status" value="1"/>
</dbReference>
<dbReference type="Pfam" id="PF00892">
    <property type="entry name" value="EamA"/>
    <property type="match status" value="1"/>
</dbReference>
<reference evidence="5" key="1">
    <citation type="submission" date="2025-08" db="UniProtKB">
        <authorList>
            <consortium name="RefSeq"/>
        </authorList>
    </citation>
    <scope>IDENTIFICATION</scope>
</reference>
<dbReference type="InterPro" id="IPR000620">
    <property type="entry name" value="EamA_dom"/>
</dbReference>
<keyword evidence="4" id="KW-1185">Reference proteome</keyword>